<dbReference type="AlphaFoldDB" id="A0A0U4NY28"/>
<evidence type="ECO:0000256" key="1">
    <source>
        <dbReference type="SAM" id="MobiDB-lite"/>
    </source>
</evidence>
<dbReference type="EMBL" id="CP013987">
    <property type="protein sequence ID" value="ALZ83134.1"/>
    <property type="molecule type" value="Genomic_DNA"/>
</dbReference>
<dbReference type="RefSeq" id="WP_059313410.1">
    <property type="nucleotide sequence ID" value="NZ_CP013987.1"/>
</dbReference>
<evidence type="ECO:0000313" key="3">
    <source>
        <dbReference type="Proteomes" id="UP000064137"/>
    </source>
</evidence>
<organism evidence="2 3">
    <name type="scientific">Pseudomonas oryzihabitans</name>
    <dbReference type="NCBI Taxonomy" id="47885"/>
    <lineage>
        <taxon>Bacteria</taxon>
        <taxon>Pseudomonadati</taxon>
        <taxon>Pseudomonadota</taxon>
        <taxon>Gammaproteobacteria</taxon>
        <taxon>Pseudomonadales</taxon>
        <taxon>Pseudomonadaceae</taxon>
        <taxon>Pseudomonas</taxon>
    </lineage>
</organism>
<dbReference type="OrthoDB" id="7026815at2"/>
<feature type="compositionally biased region" description="Basic and acidic residues" evidence="1">
    <location>
        <begin position="1"/>
        <end position="41"/>
    </location>
</feature>
<proteinExistence type="predicted"/>
<sequence>MNKPDITKTPEEIDDIQDRMGDMRELDFSDRKDERGGRIGDEMDERDYAGQFPEERVRQAGMTGGETLDHQPTMDDASPETLLDETGARSPSDYGDAWPNDKELSVVEDSDIGGGSGQDEAELGRSHPLDGEAWDGEADEPNEAETQRDARYADLDANDEDLAGDTSLDLDEKRTDH</sequence>
<dbReference type="Proteomes" id="UP000064137">
    <property type="component" value="Chromosome"/>
</dbReference>
<evidence type="ECO:0000313" key="2">
    <source>
        <dbReference type="EMBL" id="ALZ83134.1"/>
    </source>
</evidence>
<evidence type="ECO:0008006" key="4">
    <source>
        <dbReference type="Google" id="ProtNLM"/>
    </source>
</evidence>
<reference evidence="2 3" key="1">
    <citation type="submission" date="2016-01" db="EMBL/GenBank/DDBJ databases">
        <title>Annotation of Pseudomonas oryzihabitans USDA-ARS-USMARC-56511.</title>
        <authorList>
            <person name="Harhay G.P."/>
            <person name="Harhay D.M."/>
            <person name="Smith T.P.L."/>
            <person name="Bono J.L."/>
            <person name="Heaton M.P."/>
            <person name="Clawson M.L."/>
            <person name="Chitko-Mckown C.G."/>
            <person name="Capik S.F."/>
            <person name="DeDonder K.D."/>
            <person name="Apley M.D."/>
            <person name="Lubbers B.V."/>
            <person name="White B.J."/>
            <person name="Larson R.L."/>
        </authorList>
    </citation>
    <scope>NUCLEOTIDE SEQUENCE [LARGE SCALE GENOMIC DNA]</scope>
    <source>
        <strain evidence="2 3">USDA-ARS-USMARC-56511</strain>
    </source>
</reference>
<dbReference type="KEGG" id="por:APT59_02575"/>
<name>A0A0U4NY28_9PSED</name>
<feature type="region of interest" description="Disordered" evidence="1">
    <location>
        <begin position="1"/>
        <end position="177"/>
    </location>
</feature>
<gene>
    <name evidence="2" type="ORF">APT59_02575</name>
</gene>
<protein>
    <recommendedName>
        <fullName evidence="4">Phosphotransferase system, HPr-related protein</fullName>
    </recommendedName>
</protein>
<accession>A0A0U4NY28</accession>
<feature type="compositionally biased region" description="Basic and acidic residues" evidence="1">
    <location>
        <begin position="145"/>
        <end position="154"/>
    </location>
</feature>
<feature type="compositionally biased region" description="Acidic residues" evidence="1">
    <location>
        <begin position="132"/>
        <end position="143"/>
    </location>
</feature>